<feature type="domain" description="DUF6950" evidence="1">
    <location>
        <begin position="7"/>
        <end position="133"/>
    </location>
</feature>
<dbReference type="AlphaFoldDB" id="A0A2P9HHK8"/>
<dbReference type="EMBL" id="OOFM01000004">
    <property type="protein sequence ID" value="SPL63579.1"/>
    <property type="molecule type" value="Genomic_DNA"/>
</dbReference>
<evidence type="ECO:0000259" key="1">
    <source>
        <dbReference type="Pfam" id="PF22262"/>
    </source>
</evidence>
<reference evidence="3" key="1">
    <citation type="submission" date="2017-12" db="EMBL/GenBank/DDBJ databases">
        <authorList>
            <person name="Diaz M."/>
        </authorList>
    </citation>
    <scope>NUCLEOTIDE SEQUENCE [LARGE SCALE GENOMIC DNA]</scope>
    <source>
        <strain evidence="3">FI11154</strain>
    </source>
</reference>
<dbReference type="InterPro" id="IPR053802">
    <property type="entry name" value="DUF6950"/>
</dbReference>
<sequence length="133" mass="14405">MTRYEILRPVLQEELEKPYIYGLADCFMLGCQVADAFDASRDLVGRYGGTYTTLAGAQKALRRHGHKSLVTFFETHLTPIGPASAQVGDIVVIVIDGGEHVGVCLGASGRFVTKTADGPTYHRVSDCIAAFRV</sequence>
<dbReference type="Proteomes" id="UP000246073">
    <property type="component" value="Unassembled WGS sequence"/>
</dbReference>
<evidence type="ECO:0000313" key="3">
    <source>
        <dbReference type="Proteomes" id="UP000246073"/>
    </source>
</evidence>
<organism evidence="2 3">
    <name type="scientific">Ochrobactrum soli</name>
    <dbReference type="NCBI Taxonomy" id="2448455"/>
    <lineage>
        <taxon>Bacteria</taxon>
        <taxon>Pseudomonadati</taxon>
        <taxon>Pseudomonadota</taxon>
        <taxon>Alphaproteobacteria</taxon>
        <taxon>Hyphomicrobiales</taxon>
        <taxon>Brucellaceae</taxon>
        <taxon>Brucella/Ochrobactrum group</taxon>
        <taxon>Ochrobactrum</taxon>
    </lineage>
</organism>
<protein>
    <recommendedName>
        <fullName evidence="1">DUF6950 domain-containing protein</fullName>
    </recommendedName>
</protein>
<gene>
    <name evidence="2" type="ORF">OHAE_3511</name>
</gene>
<evidence type="ECO:0000313" key="2">
    <source>
        <dbReference type="EMBL" id="SPL63579.1"/>
    </source>
</evidence>
<dbReference type="Pfam" id="PF22262">
    <property type="entry name" value="DUF6950"/>
    <property type="match status" value="1"/>
</dbReference>
<proteinExistence type="predicted"/>
<name>A0A2P9HHK8_9HYPH</name>
<accession>A0A2P9HHK8</accession>
<dbReference type="RefSeq" id="WP_109367475.1">
    <property type="nucleotide sequence ID" value="NZ_OOFM01000004.1"/>
</dbReference>